<protein>
    <submittedName>
        <fullName evidence="1">Uncharacterized protein</fullName>
    </submittedName>
</protein>
<dbReference type="PANTHER" id="PTHR11017">
    <property type="entry name" value="LEUCINE-RICH REPEAT-CONTAINING PROTEIN"/>
    <property type="match status" value="1"/>
</dbReference>
<dbReference type="EMBL" id="JAYMYS010000002">
    <property type="protein sequence ID" value="KAK7405094.1"/>
    <property type="molecule type" value="Genomic_DNA"/>
</dbReference>
<evidence type="ECO:0000313" key="1">
    <source>
        <dbReference type="EMBL" id="KAK7405094.1"/>
    </source>
</evidence>
<dbReference type="InterPro" id="IPR044974">
    <property type="entry name" value="Disease_R_plants"/>
</dbReference>
<dbReference type="PANTHER" id="PTHR11017:SF259">
    <property type="entry name" value="ADP-RIBOSYL CYCLASE_CYCLIC ADP-RIBOSE HYDROLASE"/>
    <property type="match status" value="1"/>
</dbReference>
<dbReference type="AlphaFoldDB" id="A0AAN9SRX2"/>
<gene>
    <name evidence="1" type="ORF">VNO78_06286</name>
</gene>
<dbReference type="SUPFAM" id="SSF52058">
    <property type="entry name" value="L domain-like"/>
    <property type="match status" value="1"/>
</dbReference>
<dbReference type="InterPro" id="IPR032675">
    <property type="entry name" value="LRR_dom_sf"/>
</dbReference>
<dbReference type="Gene3D" id="3.80.10.10">
    <property type="entry name" value="Ribonuclease Inhibitor"/>
    <property type="match status" value="2"/>
</dbReference>
<reference evidence="1 2" key="1">
    <citation type="submission" date="2024-01" db="EMBL/GenBank/DDBJ databases">
        <title>The genomes of 5 underutilized Papilionoideae crops provide insights into root nodulation and disease resistanc.</title>
        <authorList>
            <person name="Jiang F."/>
        </authorList>
    </citation>
    <scope>NUCLEOTIDE SEQUENCE [LARGE SCALE GENOMIC DNA]</scope>
    <source>
        <strain evidence="1">DUOXIRENSHENG_FW03</strain>
        <tissue evidence="1">Leaves</tissue>
    </source>
</reference>
<organism evidence="1 2">
    <name type="scientific">Psophocarpus tetragonolobus</name>
    <name type="common">Winged bean</name>
    <name type="synonym">Dolichos tetragonolobus</name>
    <dbReference type="NCBI Taxonomy" id="3891"/>
    <lineage>
        <taxon>Eukaryota</taxon>
        <taxon>Viridiplantae</taxon>
        <taxon>Streptophyta</taxon>
        <taxon>Embryophyta</taxon>
        <taxon>Tracheophyta</taxon>
        <taxon>Spermatophyta</taxon>
        <taxon>Magnoliopsida</taxon>
        <taxon>eudicotyledons</taxon>
        <taxon>Gunneridae</taxon>
        <taxon>Pentapetalae</taxon>
        <taxon>rosids</taxon>
        <taxon>fabids</taxon>
        <taxon>Fabales</taxon>
        <taxon>Fabaceae</taxon>
        <taxon>Papilionoideae</taxon>
        <taxon>50 kb inversion clade</taxon>
        <taxon>NPAAA clade</taxon>
        <taxon>indigoferoid/millettioid clade</taxon>
        <taxon>Phaseoleae</taxon>
        <taxon>Psophocarpus</taxon>
    </lineage>
</organism>
<keyword evidence="2" id="KW-1185">Reference proteome</keyword>
<accession>A0AAN9SRX2</accession>
<dbReference type="Proteomes" id="UP001386955">
    <property type="component" value="Unassembled WGS sequence"/>
</dbReference>
<sequence length="302" mass="34465">MYLPRDFQPKKLVESSLHYSSLKQLWEDTKSLHNSKCLDLSHSKNLINMPNFSKAPNLECLNLEGCIKLREIHPCICTLRKLVDFSVKDCKSLLWLPNCILSLNSLEHLNISACSKLYNIPLFDERKNEEHSKKICISEAPSHSQSTSSFTKRWLTWPLLLNSRVPKESISCLLPSSPIFPCMSPLNLSFCNLVEIPDAIGNLSCLERLNLMGNSFATLPSLKELSKLYYLNLQHCQQLKYLPELPSRIELPSKGYMPFSPVITSLVPIKNEGLYMFNCPELAKRECYTGIGLSWMIQIVQV</sequence>
<proteinExistence type="predicted"/>
<name>A0AAN9SRX2_PSOTE</name>
<comment type="caution">
    <text evidence="1">The sequence shown here is derived from an EMBL/GenBank/DDBJ whole genome shotgun (WGS) entry which is preliminary data.</text>
</comment>
<evidence type="ECO:0000313" key="2">
    <source>
        <dbReference type="Proteomes" id="UP001386955"/>
    </source>
</evidence>
<dbReference type="GO" id="GO:0006952">
    <property type="term" value="P:defense response"/>
    <property type="evidence" value="ECO:0007669"/>
    <property type="project" value="InterPro"/>
</dbReference>